<dbReference type="eggNOG" id="COG2885">
    <property type="taxonomic scope" value="Bacteria"/>
</dbReference>
<name>Q2SMX4_HAHCH</name>
<dbReference type="PRINTS" id="PR01021">
    <property type="entry name" value="OMPADOMAIN"/>
</dbReference>
<feature type="chain" id="PRO_5004215217" evidence="5">
    <location>
        <begin position="24"/>
        <end position="327"/>
    </location>
</feature>
<organism evidence="7 8">
    <name type="scientific">Hahella chejuensis (strain KCTC 2396)</name>
    <dbReference type="NCBI Taxonomy" id="349521"/>
    <lineage>
        <taxon>Bacteria</taxon>
        <taxon>Pseudomonadati</taxon>
        <taxon>Pseudomonadota</taxon>
        <taxon>Gammaproteobacteria</taxon>
        <taxon>Oceanospirillales</taxon>
        <taxon>Hahellaceae</taxon>
        <taxon>Hahella</taxon>
    </lineage>
</organism>
<gene>
    <name evidence="7" type="ordered locus">HCH_01122</name>
</gene>
<evidence type="ECO:0000256" key="5">
    <source>
        <dbReference type="SAM" id="SignalP"/>
    </source>
</evidence>
<dbReference type="OrthoDB" id="9792021at2"/>
<feature type="signal peptide" evidence="5">
    <location>
        <begin position="1"/>
        <end position="23"/>
    </location>
</feature>
<dbReference type="PROSITE" id="PS51123">
    <property type="entry name" value="OMPA_2"/>
    <property type="match status" value="1"/>
</dbReference>
<dbReference type="STRING" id="349521.HCH_01122"/>
<dbReference type="InterPro" id="IPR006665">
    <property type="entry name" value="OmpA-like"/>
</dbReference>
<keyword evidence="8" id="KW-1185">Reference proteome</keyword>
<evidence type="ECO:0000313" key="8">
    <source>
        <dbReference type="Proteomes" id="UP000000238"/>
    </source>
</evidence>
<dbReference type="GO" id="GO:0009279">
    <property type="term" value="C:cell outer membrane"/>
    <property type="evidence" value="ECO:0007669"/>
    <property type="project" value="UniProtKB-SubCell"/>
</dbReference>
<dbReference type="CDD" id="cd07185">
    <property type="entry name" value="OmpA_C-like"/>
    <property type="match status" value="1"/>
</dbReference>
<evidence type="ECO:0000256" key="3">
    <source>
        <dbReference type="ARBA" id="ARBA00023237"/>
    </source>
</evidence>
<reference evidence="7 8" key="1">
    <citation type="journal article" date="2005" name="Nucleic Acids Res.">
        <title>Genomic blueprint of Hahella chejuensis, a marine microbe producing an algicidal agent.</title>
        <authorList>
            <person name="Jeong H."/>
            <person name="Yim J.H."/>
            <person name="Lee C."/>
            <person name="Choi S.-H."/>
            <person name="Park Y.K."/>
            <person name="Yoon S.H."/>
            <person name="Hur C.-G."/>
            <person name="Kang H.-Y."/>
            <person name="Kim D."/>
            <person name="Lee H.H."/>
            <person name="Park K.H."/>
            <person name="Park S.-H."/>
            <person name="Park H.-S."/>
            <person name="Lee H.K."/>
            <person name="Oh T.K."/>
            <person name="Kim J.F."/>
        </authorList>
    </citation>
    <scope>NUCLEOTIDE SEQUENCE [LARGE SCALE GENOMIC DNA]</scope>
    <source>
        <strain evidence="7 8">KCTC 2396</strain>
    </source>
</reference>
<keyword evidence="3" id="KW-0998">Cell outer membrane</keyword>
<dbReference type="Pfam" id="PF00691">
    <property type="entry name" value="OmpA"/>
    <property type="match status" value="1"/>
</dbReference>
<dbReference type="RefSeq" id="WP_011395075.1">
    <property type="nucleotide sequence ID" value="NC_007645.1"/>
</dbReference>
<dbReference type="InterPro" id="IPR006664">
    <property type="entry name" value="OMP_bac"/>
</dbReference>
<dbReference type="Pfam" id="PF16234">
    <property type="entry name" value="DUF4892"/>
    <property type="match status" value="1"/>
</dbReference>
<protein>
    <submittedName>
        <fullName evidence="7">Outer membrane protein and related peptidoglycan-associated (Lipo)protein</fullName>
    </submittedName>
</protein>
<dbReference type="KEGG" id="hch:HCH_01122"/>
<dbReference type="PANTHER" id="PTHR30329:SF21">
    <property type="entry name" value="LIPOPROTEIN YIAD-RELATED"/>
    <property type="match status" value="1"/>
</dbReference>
<evidence type="ECO:0000256" key="4">
    <source>
        <dbReference type="PROSITE-ProRule" id="PRU00473"/>
    </source>
</evidence>
<dbReference type="InterPro" id="IPR032608">
    <property type="entry name" value="DUF4892"/>
</dbReference>
<comment type="subcellular location">
    <subcellularLocation>
        <location evidence="1">Cell outer membrane</location>
    </subcellularLocation>
</comment>
<dbReference type="InterPro" id="IPR050330">
    <property type="entry name" value="Bact_OuterMem_StrucFunc"/>
</dbReference>
<accession>Q2SMX4</accession>
<evidence type="ECO:0000313" key="7">
    <source>
        <dbReference type="EMBL" id="ABC28000.1"/>
    </source>
</evidence>
<proteinExistence type="predicted"/>
<keyword evidence="2 4" id="KW-0472">Membrane</keyword>
<keyword evidence="5" id="KW-0732">Signal</keyword>
<dbReference type="SUPFAM" id="SSF103088">
    <property type="entry name" value="OmpA-like"/>
    <property type="match status" value="1"/>
</dbReference>
<evidence type="ECO:0000256" key="2">
    <source>
        <dbReference type="ARBA" id="ARBA00023136"/>
    </source>
</evidence>
<dbReference type="HOGENOM" id="CLU_055761_0_0_6"/>
<feature type="domain" description="OmpA-like" evidence="6">
    <location>
        <begin position="212"/>
        <end position="327"/>
    </location>
</feature>
<dbReference type="AlphaFoldDB" id="Q2SMX4"/>
<dbReference type="PANTHER" id="PTHR30329">
    <property type="entry name" value="STATOR ELEMENT OF FLAGELLAR MOTOR COMPLEX"/>
    <property type="match status" value="1"/>
</dbReference>
<dbReference type="EMBL" id="CP000155">
    <property type="protein sequence ID" value="ABC28000.1"/>
    <property type="molecule type" value="Genomic_DNA"/>
</dbReference>
<dbReference type="Gene3D" id="3.30.1330.60">
    <property type="entry name" value="OmpA-like domain"/>
    <property type="match status" value="1"/>
</dbReference>
<evidence type="ECO:0000256" key="1">
    <source>
        <dbReference type="ARBA" id="ARBA00004442"/>
    </source>
</evidence>
<dbReference type="InterPro" id="IPR036737">
    <property type="entry name" value="OmpA-like_sf"/>
</dbReference>
<dbReference type="Proteomes" id="UP000000238">
    <property type="component" value="Chromosome"/>
</dbReference>
<sequence length="327" mass="35971">MTARSLWKLFILIYVALAQYASAQDIAGAEDHPMVSRYAGAEIIKYEKQAFTEVSLAQTPIQQRGGKDKNPGAFLELEGKLTRVAYRIPEGRSTLEVSRNYEEALTGAGFEILFSCKNEECGGKPAGRPFNEIVTPKDLTVKMMFHEKDQRYLLARLTREDQTVHVAVYITKAYSIGGQDKNRVFVNTQVVESAPMQSGMVKVDAEAMAKGLDAEGHIALYGVYFDTDKADIKPESAETLAEIAKLMKSQPSLKVLIVGHTDNAGALDYNRSLSERRAKAVMDALVSQYKIGAERMTALGVGMAAPVASNENEAGKAKNRRVELVKR</sequence>
<evidence type="ECO:0000259" key="6">
    <source>
        <dbReference type="PROSITE" id="PS51123"/>
    </source>
</evidence>